<feature type="chain" id="PRO_5047434658" evidence="3">
    <location>
        <begin position="21"/>
        <end position="322"/>
    </location>
</feature>
<gene>
    <name evidence="5" type="primary">LOC108569178</name>
</gene>
<name>A0ABM1NH31_NICVS</name>
<evidence type="ECO:0000256" key="3">
    <source>
        <dbReference type="SAM" id="SignalP"/>
    </source>
</evidence>
<dbReference type="InterPro" id="IPR050468">
    <property type="entry name" value="Cuticle_Struct_Prot"/>
</dbReference>
<dbReference type="PANTHER" id="PTHR10380">
    <property type="entry name" value="CUTICLE PROTEIN"/>
    <property type="match status" value="1"/>
</dbReference>
<sequence length="322" mass="34546">MVSITLSIQVIAAVLVTVQSSYVHHGGVTIGITPYAHPVQSQYHAQDVFGQYTYGYSTPTSSKSETKTADGVTQGGYSYIDSNGYLQSVSYVADPIHGFRVAATNLPQDLPDVAYAKAKHLADFEAIKAEHGLARVAYSNPVAVPFGAVQPVQDLPEVVLARAQHLAAVQRALHQQQQFVPQPVQDLPEVVKARAEHLAAVETIKARDAAIRFSPAQLHGHVVPIHYQQVAPAPFIPQPSAHISYAPALSSQYHAQDNYGQYTYGYAGPLSSKSETKSADGVTKGGYSYIDANGILQTVHYVSDPIHGFRVSGSNIHGGYAA</sequence>
<dbReference type="InterPro" id="IPR000618">
    <property type="entry name" value="Insect_cuticle"/>
</dbReference>
<dbReference type="RefSeq" id="XP_017786131.1">
    <property type="nucleotide sequence ID" value="XM_017930642.1"/>
</dbReference>
<evidence type="ECO:0000313" key="4">
    <source>
        <dbReference type="Proteomes" id="UP000695000"/>
    </source>
</evidence>
<dbReference type="PROSITE" id="PS51155">
    <property type="entry name" value="CHIT_BIND_RR_2"/>
    <property type="match status" value="2"/>
</dbReference>
<dbReference type="Pfam" id="PF00379">
    <property type="entry name" value="Chitin_bind_4"/>
    <property type="match status" value="2"/>
</dbReference>
<dbReference type="InterPro" id="IPR031311">
    <property type="entry name" value="CHIT_BIND_RR_consensus"/>
</dbReference>
<proteinExistence type="predicted"/>
<reference evidence="5" key="1">
    <citation type="submission" date="2025-08" db="UniProtKB">
        <authorList>
            <consortium name="RefSeq"/>
        </authorList>
    </citation>
    <scope>IDENTIFICATION</scope>
    <source>
        <tissue evidence="5">Whole Larva</tissue>
    </source>
</reference>
<organism evidence="4 5">
    <name type="scientific">Nicrophorus vespilloides</name>
    <name type="common">Boreal carrion beetle</name>
    <dbReference type="NCBI Taxonomy" id="110193"/>
    <lineage>
        <taxon>Eukaryota</taxon>
        <taxon>Metazoa</taxon>
        <taxon>Ecdysozoa</taxon>
        <taxon>Arthropoda</taxon>
        <taxon>Hexapoda</taxon>
        <taxon>Insecta</taxon>
        <taxon>Pterygota</taxon>
        <taxon>Neoptera</taxon>
        <taxon>Endopterygota</taxon>
        <taxon>Coleoptera</taxon>
        <taxon>Polyphaga</taxon>
        <taxon>Staphyliniformia</taxon>
        <taxon>Silphidae</taxon>
        <taxon>Nicrophorinae</taxon>
        <taxon>Nicrophorus</taxon>
    </lineage>
</organism>
<evidence type="ECO:0000256" key="2">
    <source>
        <dbReference type="PROSITE-ProRule" id="PRU00497"/>
    </source>
</evidence>
<accession>A0ABM1NH31</accession>
<keyword evidence="3" id="KW-0732">Signal</keyword>
<dbReference type="PROSITE" id="PS00233">
    <property type="entry name" value="CHIT_BIND_RR_1"/>
    <property type="match status" value="1"/>
</dbReference>
<keyword evidence="1 2" id="KW-0193">Cuticle</keyword>
<dbReference type="PRINTS" id="PR00947">
    <property type="entry name" value="CUTICLE"/>
</dbReference>
<dbReference type="Proteomes" id="UP000695000">
    <property type="component" value="Unplaced"/>
</dbReference>
<dbReference type="PANTHER" id="PTHR10380:SF196">
    <property type="entry name" value="CUTICULAR PROTEIN 72EA"/>
    <property type="match status" value="1"/>
</dbReference>
<dbReference type="GeneID" id="108569178"/>
<feature type="signal peptide" evidence="3">
    <location>
        <begin position="1"/>
        <end position="20"/>
    </location>
</feature>
<keyword evidence="4" id="KW-1185">Reference proteome</keyword>
<protein>
    <submittedName>
        <fullName evidence="5">Uncharacterized protein LOC108569178</fullName>
    </submittedName>
</protein>
<evidence type="ECO:0000313" key="5">
    <source>
        <dbReference type="RefSeq" id="XP_017786131.1"/>
    </source>
</evidence>
<evidence type="ECO:0000256" key="1">
    <source>
        <dbReference type="ARBA" id="ARBA00022460"/>
    </source>
</evidence>